<dbReference type="AlphaFoldDB" id="A0AAV1S3Z8"/>
<gene>
    <name evidence="1" type="ORF">DCAF_LOCUS17917</name>
</gene>
<accession>A0AAV1S3Z8</accession>
<name>A0AAV1S3Z8_9ROSI</name>
<sequence length="131" mass="14830">MAVEVGGEGVYAFLSFGLRRAIERGRERETILEGKRSELRLSTPLPPSISELRVFMVSSHKTIESMPPLVVGITTSQPRLFHRNRISSSNDIRVISLRLNRDDLKPSLNRYQRYLSSGFSLFISLPPSIKT</sequence>
<proteinExistence type="predicted"/>
<dbReference type="Proteomes" id="UP001314170">
    <property type="component" value="Unassembled WGS sequence"/>
</dbReference>
<evidence type="ECO:0000313" key="2">
    <source>
        <dbReference type="Proteomes" id="UP001314170"/>
    </source>
</evidence>
<organism evidence="1 2">
    <name type="scientific">Dovyalis caffra</name>
    <dbReference type="NCBI Taxonomy" id="77055"/>
    <lineage>
        <taxon>Eukaryota</taxon>
        <taxon>Viridiplantae</taxon>
        <taxon>Streptophyta</taxon>
        <taxon>Embryophyta</taxon>
        <taxon>Tracheophyta</taxon>
        <taxon>Spermatophyta</taxon>
        <taxon>Magnoliopsida</taxon>
        <taxon>eudicotyledons</taxon>
        <taxon>Gunneridae</taxon>
        <taxon>Pentapetalae</taxon>
        <taxon>rosids</taxon>
        <taxon>fabids</taxon>
        <taxon>Malpighiales</taxon>
        <taxon>Salicaceae</taxon>
        <taxon>Flacourtieae</taxon>
        <taxon>Dovyalis</taxon>
    </lineage>
</organism>
<protein>
    <submittedName>
        <fullName evidence="1">Uncharacterized protein</fullName>
    </submittedName>
</protein>
<keyword evidence="2" id="KW-1185">Reference proteome</keyword>
<reference evidence="1 2" key="1">
    <citation type="submission" date="2024-01" db="EMBL/GenBank/DDBJ databases">
        <authorList>
            <person name="Waweru B."/>
        </authorList>
    </citation>
    <scope>NUCLEOTIDE SEQUENCE [LARGE SCALE GENOMIC DNA]</scope>
</reference>
<dbReference type="EMBL" id="CAWUPB010001165">
    <property type="protein sequence ID" value="CAK7344727.1"/>
    <property type="molecule type" value="Genomic_DNA"/>
</dbReference>
<comment type="caution">
    <text evidence="1">The sequence shown here is derived from an EMBL/GenBank/DDBJ whole genome shotgun (WGS) entry which is preliminary data.</text>
</comment>
<evidence type="ECO:0000313" key="1">
    <source>
        <dbReference type="EMBL" id="CAK7344727.1"/>
    </source>
</evidence>